<dbReference type="Pfam" id="PF15370">
    <property type="entry name" value="NOPCHAP1"/>
    <property type="match status" value="1"/>
</dbReference>
<proteinExistence type="predicted"/>
<reference evidence="2 3" key="1">
    <citation type="submission" date="2024-06" db="EMBL/GenBank/DDBJ databases">
        <authorList>
            <person name="Pan Q."/>
            <person name="Wen M."/>
            <person name="Jouanno E."/>
            <person name="Zahm M."/>
            <person name="Klopp C."/>
            <person name="Cabau C."/>
            <person name="Louis A."/>
            <person name="Berthelot C."/>
            <person name="Parey E."/>
            <person name="Roest Crollius H."/>
            <person name="Montfort J."/>
            <person name="Robinson-Rechavi M."/>
            <person name="Bouchez O."/>
            <person name="Lampietro C."/>
            <person name="Lopez Roques C."/>
            <person name="Donnadieu C."/>
            <person name="Postlethwait J."/>
            <person name="Bobe J."/>
            <person name="Verreycken H."/>
            <person name="Guiguen Y."/>
        </authorList>
    </citation>
    <scope>NUCLEOTIDE SEQUENCE [LARGE SCALE GENOMIC DNA]</scope>
    <source>
        <strain evidence="2">Up_M1</strain>
        <tissue evidence="2">Testis</tissue>
    </source>
</reference>
<dbReference type="PANTHER" id="PTHR28674:SF1">
    <property type="entry name" value="NOP PROTEIN CHAPERONE 1"/>
    <property type="match status" value="1"/>
</dbReference>
<evidence type="ECO:0000313" key="2">
    <source>
        <dbReference type="EMBL" id="KAL0962638.1"/>
    </source>
</evidence>
<dbReference type="EMBL" id="JAGEUA010000011">
    <property type="protein sequence ID" value="KAL0962638.1"/>
    <property type="molecule type" value="Genomic_DNA"/>
</dbReference>
<feature type="compositionally biased region" description="Acidic residues" evidence="1">
    <location>
        <begin position="117"/>
        <end position="135"/>
    </location>
</feature>
<gene>
    <name evidence="2" type="ORF">UPYG_G00343130</name>
</gene>
<name>A0ABD0WJ68_UMBPY</name>
<evidence type="ECO:0000256" key="1">
    <source>
        <dbReference type="SAM" id="MobiDB-lite"/>
    </source>
</evidence>
<dbReference type="Proteomes" id="UP001557470">
    <property type="component" value="Unassembled WGS sequence"/>
</dbReference>
<feature type="region of interest" description="Disordered" evidence="1">
    <location>
        <begin position="113"/>
        <end position="143"/>
    </location>
</feature>
<accession>A0ABD0WJ68</accession>
<protein>
    <submittedName>
        <fullName evidence="2">Uncharacterized protein</fullName>
    </submittedName>
</protein>
<comment type="caution">
    <text evidence="2">The sequence shown here is derived from an EMBL/GenBank/DDBJ whole genome shotgun (WGS) entry which is preliminary data.</text>
</comment>
<dbReference type="AlphaFoldDB" id="A0ABD0WJ68"/>
<dbReference type="InterPro" id="IPR027921">
    <property type="entry name" value="NOPCHAP1"/>
</dbReference>
<dbReference type="PANTHER" id="PTHR28674">
    <property type="entry name" value="SIMILAR TO DNA SEGMENT, CHR 10, WAYNE STATE UNIVERSITY 102,-EXPRESSED"/>
    <property type="match status" value="1"/>
</dbReference>
<keyword evidence="3" id="KW-1185">Reference proteome</keyword>
<organism evidence="2 3">
    <name type="scientific">Umbra pygmaea</name>
    <name type="common">Eastern mudminnow</name>
    <dbReference type="NCBI Taxonomy" id="75934"/>
    <lineage>
        <taxon>Eukaryota</taxon>
        <taxon>Metazoa</taxon>
        <taxon>Chordata</taxon>
        <taxon>Craniata</taxon>
        <taxon>Vertebrata</taxon>
        <taxon>Euteleostomi</taxon>
        <taxon>Actinopterygii</taxon>
        <taxon>Neopterygii</taxon>
        <taxon>Teleostei</taxon>
        <taxon>Protacanthopterygii</taxon>
        <taxon>Esociformes</taxon>
        <taxon>Umbridae</taxon>
        <taxon>Umbra</taxon>
    </lineage>
</organism>
<evidence type="ECO:0000313" key="3">
    <source>
        <dbReference type="Proteomes" id="UP001557470"/>
    </source>
</evidence>
<sequence>MLKQNNRTTTKMELNLNKKTSSQDLLACGNGGGIHEKLLIKSKGAKSGSYLRTERIPRSGVLDKLKMFLPQMAHANEKLKLQMEQAPEGHYDIECVEEAEKIIEMDVSLVELGSSDSDSDEESLQDTTSDSEESEVTAHNLKLPGDSQKKKLLNIQVLETCEDVPAINL</sequence>